<evidence type="ECO:0000256" key="4">
    <source>
        <dbReference type="ARBA" id="ARBA00022729"/>
    </source>
</evidence>
<dbReference type="PANTHER" id="PTHR35789">
    <property type="entry name" value="SPORE GERMINATION PROTEIN B3"/>
    <property type="match status" value="1"/>
</dbReference>
<sequence>MVRKHPHTCFKDNYLLPLLRRAALLGALVLVILASAGCWDRKEINDLAFVMGAAIDQKSDGVIELSVQVFLPKAAGAGQATGGQAATKGSGSEQTMVRYAEGISIADAMSHLQERLPREIFWGHNEVYIFGEARAQHGIREDVDFILRSSKPRERSQVFISKGQAKDTLELIPPLERNSSEVLRELSAFHTGLEVTMKNLAEQLTGDTNAGAIPYIVKLPPEPGKPATQTISYIQGSAIFKNGKMVGTMDNRETRGILWLRNEVKKSFFTVTPDNSKGYVSVTMIRSYTQLIPTLVDGTWKMTVHIETENGIQQNTTGNNLGDLEWLKTVETSLDEAIKARIQTVLKIAQKDYHSDIFGFADAFHKKHPKQWNLAKGHWSDVFTTMEVEVLSHSRILRPGVSNSDAISPQKGVDSQ</sequence>
<dbReference type="PANTHER" id="PTHR35789:SF1">
    <property type="entry name" value="SPORE GERMINATION PROTEIN B3"/>
    <property type="match status" value="1"/>
</dbReference>
<dbReference type="Pfam" id="PF05504">
    <property type="entry name" value="Spore_GerAC"/>
    <property type="match status" value="1"/>
</dbReference>
<dbReference type="Gene3D" id="6.20.190.10">
    <property type="entry name" value="Nutrient germinant receptor protein C, domain 1"/>
    <property type="match status" value="1"/>
</dbReference>
<evidence type="ECO:0000256" key="6">
    <source>
        <dbReference type="ARBA" id="ARBA00023139"/>
    </source>
</evidence>
<organism evidence="10 11">
    <name type="scientific">Paenibacillus agricola</name>
    <dbReference type="NCBI Taxonomy" id="2716264"/>
    <lineage>
        <taxon>Bacteria</taxon>
        <taxon>Bacillati</taxon>
        <taxon>Bacillota</taxon>
        <taxon>Bacilli</taxon>
        <taxon>Bacillales</taxon>
        <taxon>Paenibacillaceae</taxon>
        <taxon>Paenibacillus</taxon>
    </lineage>
</organism>
<evidence type="ECO:0000256" key="3">
    <source>
        <dbReference type="ARBA" id="ARBA00022544"/>
    </source>
</evidence>
<comment type="similarity">
    <text evidence="2">Belongs to the GerABKC lipoprotein family.</text>
</comment>
<dbReference type="EMBL" id="JAAOIW010000002">
    <property type="protein sequence ID" value="NHN29202.1"/>
    <property type="molecule type" value="Genomic_DNA"/>
</dbReference>
<dbReference type="Pfam" id="PF25198">
    <property type="entry name" value="Spore_GerAC_N"/>
    <property type="match status" value="1"/>
</dbReference>
<dbReference type="RefSeq" id="WP_166146950.1">
    <property type="nucleotide sequence ID" value="NZ_JAAOIW010000002.1"/>
</dbReference>
<dbReference type="Proteomes" id="UP001165962">
    <property type="component" value="Unassembled WGS sequence"/>
</dbReference>
<feature type="domain" description="Spore germination protein N-terminal" evidence="9">
    <location>
        <begin position="40"/>
        <end position="216"/>
    </location>
</feature>
<keyword evidence="7" id="KW-0449">Lipoprotein</keyword>
<dbReference type="Gene3D" id="3.30.300.210">
    <property type="entry name" value="Nutrient germinant receptor protein C, domain 3"/>
    <property type="match status" value="1"/>
</dbReference>
<keyword evidence="11" id="KW-1185">Reference proteome</keyword>
<evidence type="ECO:0000259" key="8">
    <source>
        <dbReference type="Pfam" id="PF05504"/>
    </source>
</evidence>
<keyword evidence="6" id="KW-0564">Palmitate</keyword>
<evidence type="ECO:0000259" key="9">
    <source>
        <dbReference type="Pfam" id="PF25198"/>
    </source>
</evidence>
<keyword evidence="4" id="KW-0732">Signal</keyword>
<evidence type="ECO:0000256" key="7">
    <source>
        <dbReference type="ARBA" id="ARBA00023288"/>
    </source>
</evidence>
<proteinExistence type="inferred from homology"/>
<evidence type="ECO:0000256" key="1">
    <source>
        <dbReference type="ARBA" id="ARBA00004635"/>
    </source>
</evidence>
<gene>
    <name evidence="10" type="ORF">G9U52_05085</name>
</gene>
<dbReference type="InterPro" id="IPR057336">
    <property type="entry name" value="GerAC_N"/>
</dbReference>
<protein>
    <submittedName>
        <fullName evidence="10">Ger(X)C family spore germination protein</fullName>
    </submittedName>
</protein>
<evidence type="ECO:0000313" key="10">
    <source>
        <dbReference type="EMBL" id="NHN29202.1"/>
    </source>
</evidence>
<dbReference type="InterPro" id="IPR038501">
    <property type="entry name" value="Spore_GerAC_C_sf"/>
</dbReference>
<dbReference type="InterPro" id="IPR008844">
    <property type="entry name" value="Spore_GerAC-like"/>
</dbReference>
<name>A0ABX0J2V3_9BACL</name>
<accession>A0ABX0J2V3</accession>
<keyword evidence="5" id="KW-0472">Membrane</keyword>
<comment type="caution">
    <text evidence="10">The sequence shown here is derived from an EMBL/GenBank/DDBJ whole genome shotgun (WGS) entry which is preliminary data.</text>
</comment>
<feature type="domain" description="Spore germination GerAC-like C-terminal" evidence="8">
    <location>
        <begin position="235"/>
        <end position="400"/>
    </location>
</feature>
<dbReference type="NCBIfam" id="TIGR02887">
    <property type="entry name" value="spore_ger_x_C"/>
    <property type="match status" value="1"/>
</dbReference>
<reference evidence="10" key="1">
    <citation type="submission" date="2020-03" db="EMBL/GenBank/DDBJ databases">
        <title>Draft sequencing of Paenibacilllus sp. S3N08.</title>
        <authorList>
            <person name="Kim D.-U."/>
        </authorList>
    </citation>
    <scope>NUCLEOTIDE SEQUENCE</scope>
    <source>
        <strain evidence="10">S3N08</strain>
    </source>
</reference>
<evidence type="ECO:0000256" key="2">
    <source>
        <dbReference type="ARBA" id="ARBA00007886"/>
    </source>
</evidence>
<evidence type="ECO:0000313" key="11">
    <source>
        <dbReference type="Proteomes" id="UP001165962"/>
    </source>
</evidence>
<dbReference type="InterPro" id="IPR046953">
    <property type="entry name" value="Spore_GerAC-like_C"/>
</dbReference>
<comment type="subcellular location">
    <subcellularLocation>
        <location evidence="1">Membrane</location>
        <topology evidence="1">Lipid-anchor</topology>
    </subcellularLocation>
</comment>
<keyword evidence="3" id="KW-0309">Germination</keyword>
<evidence type="ECO:0000256" key="5">
    <source>
        <dbReference type="ARBA" id="ARBA00023136"/>
    </source>
</evidence>